<comment type="subunit">
    <text evidence="3">Homodimer.</text>
</comment>
<comment type="caution">
    <text evidence="7">The sequence shown here is derived from an EMBL/GenBank/DDBJ whole genome shotgun (WGS) entry which is preliminary data.</text>
</comment>
<proteinExistence type="inferred from homology"/>
<dbReference type="CDD" id="cd00831">
    <property type="entry name" value="CHS_like"/>
    <property type="match status" value="1"/>
</dbReference>
<dbReference type="PANTHER" id="PTHR11877">
    <property type="entry name" value="HYDROXYMETHYLGLUTARYL-COA SYNTHASE"/>
    <property type="match status" value="1"/>
</dbReference>
<dbReference type="EMBL" id="JAYKYQ010000010">
    <property type="protein sequence ID" value="MEB3513076.1"/>
    <property type="molecule type" value="Genomic_DNA"/>
</dbReference>
<evidence type="ECO:0000256" key="3">
    <source>
        <dbReference type="ARBA" id="ARBA00011738"/>
    </source>
</evidence>
<dbReference type="InterPro" id="IPR001099">
    <property type="entry name" value="Chalcone/stilbene_synt_N"/>
</dbReference>
<feature type="domain" description="Chalcone/stilbene synthase C-terminal" evidence="6">
    <location>
        <begin position="275"/>
        <end position="407"/>
    </location>
</feature>
<dbReference type="PIRSF" id="PIRSF000451">
    <property type="entry name" value="PKS_III"/>
    <property type="match status" value="1"/>
</dbReference>
<accession>A0ABU6B014</accession>
<keyword evidence="4" id="KW-0808">Transferase</keyword>
<dbReference type="SUPFAM" id="SSF53901">
    <property type="entry name" value="Thiolase-like"/>
    <property type="match status" value="1"/>
</dbReference>
<evidence type="ECO:0000313" key="7">
    <source>
        <dbReference type="EMBL" id="MEB3513076.1"/>
    </source>
</evidence>
<evidence type="ECO:0000259" key="6">
    <source>
        <dbReference type="Pfam" id="PF02797"/>
    </source>
</evidence>
<gene>
    <name evidence="7" type="ORF">U3653_23865</name>
</gene>
<feature type="domain" description="Chalcone/stilbene synthase N-terminal" evidence="5">
    <location>
        <begin position="54"/>
        <end position="253"/>
    </location>
</feature>
<dbReference type="InterPro" id="IPR016039">
    <property type="entry name" value="Thiolase-like"/>
</dbReference>
<evidence type="ECO:0000256" key="2">
    <source>
        <dbReference type="ARBA" id="ARBA00005531"/>
    </source>
</evidence>
<comment type="similarity">
    <text evidence="2">Belongs to the thiolase-like superfamily. Chalcone/stilbene synthases family.</text>
</comment>
<evidence type="ECO:0000256" key="4">
    <source>
        <dbReference type="ARBA" id="ARBA00022679"/>
    </source>
</evidence>
<dbReference type="Pfam" id="PF00195">
    <property type="entry name" value="Chal_sti_synt_N"/>
    <property type="match status" value="1"/>
</dbReference>
<protein>
    <submittedName>
        <fullName evidence="7">3-oxoacyl-[acyl-carrier-protein] synthase III C-terminal domain-containing protein</fullName>
    </submittedName>
</protein>
<reference evidence="7 8" key="1">
    <citation type="submission" date="2023-12" db="EMBL/GenBank/DDBJ databases">
        <title>novel species in genus Nocarida.</title>
        <authorList>
            <person name="Li Z."/>
        </authorList>
    </citation>
    <scope>NUCLEOTIDE SEQUENCE [LARGE SCALE GENOMIC DNA]</scope>
    <source>
        <strain evidence="7 8">CDC186</strain>
    </source>
</reference>
<comment type="pathway">
    <text evidence="1">Lipid metabolism; fatty acid biosynthesis.</text>
</comment>
<dbReference type="InterPro" id="IPR012328">
    <property type="entry name" value="Chalcone/stilbene_synt_C"/>
</dbReference>
<dbReference type="Proteomes" id="UP001348098">
    <property type="component" value="Unassembled WGS sequence"/>
</dbReference>
<dbReference type="Gene3D" id="3.40.47.10">
    <property type="match status" value="2"/>
</dbReference>
<dbReference type="Pfam" id="PF02797">
    <property type="entry name" value="Chal_sti_synt_C"/>
    <property type="match status" value="1"/>
</dbReference>
<evidence type="ECO:0000256" key="1">
    <source>
        <dbReference type="ARBA" id="ARBA00005194"/>
    </source>
</evidence>
<dbReference type="RefSeq" id="WP_195082256.1">
    <property type="nucleotide sequence ID" value="NZ_JAYESH010000010.1"/>
</dbReference>
<organism evidence="7 8">
    <name type="scientific">Nocardia implantans</name>
    <dbReference type="NCBI Taxonomy" id="3108168"/>
    <lineage>
        <taxon>Bacteria</taxon>
        <taxon>Bacillati</taxon>
        <taxon>Actinomycetota</taxon>
        <taxon>Actinomycetes</taxon>
        <taxon>Mycobacteriales</taxon>
        <taxon>Nocardiaceae</taxon>
        <taxon>Nocardia</taxon>
    </lineage>
</organism>
<dbReference type="InterPro" id="IPR011141">
    <property type="entry name" value="Polyketide_synthase_type-III"/>
</dbReference>
<keyword evidence="8" id="KW-1185">Reference proteome</keyword>
<dbReference type="PANTHER" id="PTHR11877:SF46">
    <property type="entry name" value="TYPE III POLYKETIDE SYNTHASE A"/>
    <property type="match status" value="1"/>
</dbReference>
<evidence type="ECO:0000259" key="5">
    <source>
        <dbReference type="Pfam" id="PF00195"/>
    </source>
</evidence>
<evidence type="ECO:0000313" key="8">
    <source>
        <dbReference type="Proteomes" id="UP001348098"/>
    </source>
</evidence>
<name>A0ABU6B014_9NOCA</name>
<sequence length="411" mass="44048">MSGCRVLALRRLEDAFSIARVRKNGSMSIVLDQAPRIHRAAHAREYAIPPAVPVIEAIATGTPGLVLDQAVAAEWMAGQFTDPARQAQVRRIFRKTMIGSRRFAVDPLDPRIHAPNGEPATIQDRMRLFYRHAVPLAVDVARRALDGTDPADLGLLVFATSTGVIAPGVDVAVVDNLGLPRSVARLVVNFMGCAAAMNGIRAASDFVRANPGKKAMVLCIELNSVHAVPVRDIGDAVTHSLFGDGCGAVVIGAKRGTERAEPGMIVLRDTFTHLFEATEDGIAVGVNHDGITCELSENVPRYIYNGVAPVVADVLRRNRLRQQDIDVWAIHPGGPKILLESARSLGLPPEAASASWKVLGRYGNMSSVSLIFVLERIAGETAVNKPISTGVAFSFAPGVTIEGLLFDVVRR</sequence>